<dbReference type="InterPro" id="IPR007444">
    <property type="entry name" value="Glucan_biosyn_MdoG_C"/>
</dbReference>
<dbReference type="InterPro" id="IPR014438">
    <property type="entry name" value="Glucan_biosyn_MdoG/MdoD"/>
</dbReference>
<organism evidence="8 9">
    <name type="scientific">Celerinatantimonas yamalensis</name>
    <dbReference type="NCBI Taxonomy" id="559956"/>
    <lineage>
        <taxon>Bacteria</taxon>
        <taxon>Pseudomonadati</taxon>
        <taxon>Pseudomonadota</taxon>
        <taxon>Gammaproteobacteria</taxon>
        <taxon>Celerinatantimonadaceae</taxon>
        <taxon>Celerinatantimonas</taxon>
    </lineage>
</organism>
<comment type="caution">
    <text evidence="8">The sequence shown here is derived from an EMBL/GenBank/DDBJ whole genome shotgun (WGS) entry which is preliminary data.</text>
</comment>
<evidence type="ECO:0000256" key="3">
    <source>
        <dbReference type="ARBA" id="ARBA00009284"/>
    </source>
</evidence>
<gene>
    <name evidence="8" type="ORF">ABUE30_07620</name>
</gene>
<keyword evidence="9" id="KW-1185">Reference proteome</keyword>
<name>A0ABW9G6B4_9GAMM</name>
<dbReference type="PIRSF" id="PIRSF006281">
    <property type="entry name" value="MdoG"/>
    <property type="match status" value="1"/>
</dbReference>
<dbReference type="Gene3D" id="2.70.98.10">
    <property type="match status" value="1"/>
</dbReference>
<dbReference type="InterPro" id="IPR014718">
    <property type="entry name" value="GH-type_carb-bd"/>
</dbReference>
<sequence length="525" mass="59830">MSITFLQYRRGWMTLVLLSSLAQPSYAFNLNDVDAQAKALAMHPYQQPQSNLSATFKQLQFAQYQQIHFKIDHAYWQDQDLPFKLAFYHQGMQFDTPVKINEITADGVQPIRYHADDFSFGNIRHDTKAVKNLGFAGFKILYHLDPQHNWDDEVASFLGASYFRVIGPHQVYGLSARGLAINTGEAQPEEFPRFNTYWIEKPKKGDTSLKLYALLNSPSASGAYQFTITPNANGDARVDVKSRIYLRKPVKRLGIAPLTSMYLYGANQPWASHSFRPALHDSNGLAIHTGTGEWIWRPLENPLKDPQYISFSSFAMTNPKGFGLLQRGRNFSQYEDLKDRYDRRPSGWIVPDGDWGKGRVALVELATDNETNDNIVAFWEPDKLPKRGQALRFDYHIDFSTHEQRLRSKTLGYVKQTMRTPGQTYQDNLIRKADGTIEYLIDFAGGELSQLPKGDSGIKSQISVDNNATLISHQLQYNPVTGGRRLALRIKVNNPKKPVEMRANLTKDGHPITETWSYLLNRTDK</sequence>
<dbReference type="PANTHER" id="PTHR30504:SF4">
    <property type="entry name" value="GLUCANS BIOSYNTHESIS PROTEIN G"/>
    <property type="match status" value="1"/>
</dbReference>
<dbReference type="RefSeq" id="WP_408623206.1">
    <property type="nucleotide sequence ID" value="NZ_JBEQCT010000002.1"/>
</dbReference>
<evidence type="ECO:0000256" key="5">
    <source>
        <dbReference type="ARBA" id="ARBA00022764"/>
    </source>
</evidence>
<evidence type="ECO:0000259" key="7">
    <source>
        <dbReference type="Pfam" id="PF04349"/>
    </source>
</evidence>
<dbReference type="SUPFAM" id="SSF81296">
    <property type="entry name" value="E set domains"/>
    <property type="match status" value="1"/>
</dbReference>
<dbReference type="SUPFAM" id="SSF74650">
    <property type="entry name" value="Galactose mutarotase-like"/>
    <property type="match status" value="1"/>
</dbReference>
<dbReference type="InterPro" id="IPR011013">
    <property type="entry name" value="Gal_mutarotase_sf_dom"/>
</dbReference>
<dbReference type="EMBL" id="JBEQCT010000002">
    <property type="protein sequence ID" value="MFM2484934.1"/>
    <property type="molecule type" value="Genomic_DNA"/>
</dbReference>
<accession>A0ABW9G6B4</accession>
<dbReference type="Proteomes" id="UP001629953">
    <property type="component" value="Unassembled WGS sequence"/>
</dbReference>
<evidence type="ECO:0000313" key="9">
    <source>
        <dbReference type="Proteomes" id="UP001629953"/>
    </source>
</evidence>
<comment type="similarity">
    <text evidence="3">Belongs to the OpgD/OpgG family.</text>
</comment>
<proteinExistence type="inferred from homology"/>
<dbReference type="InterPro" id="IPR013783">
    <property type="entry name" value="Ig-like_fold"/>
</dbReference>
<dbReference type="InterPro" id="IPR014756">
    <property type="entry name" value="Ig_E-set"/>
</dbReference>
<reference evidence="8 9" key="1">
    <citation type="journal article" date="2013" name="Int. J. Syst. Evol. Microbiol.">
        <title>Celerinatantimonas yamalensis sp. nov., a cold-adapted diazotrophic bacterium from a cold permafrost brine.</title>
        <authorList>
            <person name="Shcherbakova V."/>
            <person name="Chuvilskaya N."/>
            <person name="Rivkina E."/>
            <person name="Demidov N."/>
            <person name="Uchaeva V."/>
            <person name="Suetin S."/>
            <person name="Suzina N."/>
            <person name="Gilichinsky D."/>
        </authorList>
    </citation>
    <scope>NUCLEOTIDE SEQUENCE [LARGE SCALE GENOMIC DNA]</scope>
    <source>
        <strain evidence="8 9">C7</strain>
    </source>
</reference>
<evidence type="ECO:0000256" key="4">
    <source>
        <dbReference type="ARBA" id="ARBA00015376"/>
    </source>
</evidence>
<dbReference type="PANTHER" id="PTHR30504">
    <property type="entry name" value="GLUCANS BIOSYNTHESIS PROTEIN"/>
    <property type="match status" value="1"/>
</dbReference>
<dbReference type="Pfam" id="PF04349">
    <property type="entry name" value="MdoG"/>
    <property type="match status" value="1"/>
</dbReference>
<evidence type="ECO:0000313" key="8">
    <source>
        <dbReference type="EMBL" id="MFM2484934.1"/>
    </source>
</evidence>
<evidence type="ECO:0000256" key="6">
    <source>
        <dbReference type="SAM" id="SignalP"/>
    </source>
</evidence>
<feature type="domain" description="Glucan biosynthesis periplasmic MdoG C-terminal" evidence="7">
    <location>
        <begin position="28"/>
        <end position="519"/>
    </location>
</feature>
<feature type="chain" id="PRO_5045695882" description="Glucans biosynthesis protein G" evidence="6">
    <location>
        <begin position="28"/>
        <end position="525"/>
    </location>
</feature>
<evidence type="ECO:0000256" key="2">
    <source>
        <dbReference type="ARBA" id="ARBA00005001"/>
    </source>
</evidence>
<evidence type="ECO:0000256" key="1">
    <source>
        <dbReference type="ARBA" id="ARBA00004418"/>
    </source>
</evidence>
<keyword evidence="6" id="KW-0732">Signal</keyword>
<feature type="signal peptide" evidence="6">
    <location>
        <begin position="1"/>
        <end position="27"/>
    </location>
</feature>
<dbReference type="Gene3D" id="2.60.40.10">
    <property type="entry name" value="Immunoglobulins"/>
    <property type="match status" value="1"/>
</dbReference>
<comment type="subcellular location">
    <subcellularLocation>
        <location evidence="1">Periplasm</location>
    </subcellularLocation>
</comment>
<comment type="pathway">
    <text evidence="2">Glycan metabolism; osmoregulated periplasmic glucan (OPG) biosynthesis.</text>
</comment>
<keyword evidence="5" id="KW-0574">Periplasm</keyword>
<protein>
    <recommendedName>
        <fullName evidence="4">Glucans biosynthesis protein G</fullName>
    </recommendedName>
</protein>